<sequence length="150" mass="17007">MKKSTMALLLLGILIGSTGTTLYVTRDLDSLHDQVKALTHEKDQLIVENELLSAQIQSPEKNHPLKAIRVDCTTPTDLAVQTAIKNRVLKDLSFLQGKPQDVLLENPKLPSYILDDQFMYIDNRKFRLAVTLVIIAHDELYIQVRGRLDQ</sequence>
<dbReference type="RefSeq" id="WP_268043079.1">
    <property type="nucleotide sequence ID" value="NZ_CP104064.1"/>
</dbReference>
<feature type="coiled-coil region" evidence="1">
    <location>
        <begin position="28"/>
        <end position="55"/>
    </location>
</feature>
<reference evidence="2" key="1">
    <citation type="submission" date="2022-08" db="EMBL/GenBank/DDBJ databases">
        <title>Alicyclobacillus dauci DSM2870, complete genome.</title>
        <authorList>
            <person name="Wang Q."/>
            <person name="Cai R."/>
            <person name="Wang Z."/>
        </authorList>
    </citation>
    <scope>NUCLEOTIDE SEQUENCE</scope>
    <source>
        <strain evidence="2">DSM 28700</strain>
    </source>
</reference>
<evidence type="ECO:0000313" key="2">
    <source>
        <dbReference type="EMBL" id="WAH35797.1"/>
    </source>
</evidence>
<name>A0ABY6YZB4_9BACL</name>
<gene>
    <name evidence="2" type="ORF">NZD86_16185</name>
</gene>
<keyword evidence="1" id="KW-0175">Coiled coil</keyword>
<dbReference type="Proteomes" id="UP001164803">
    <property type="component" value="Chromosome"/>
</dbReference>
<evidence type="ECO:0000313" key="3">
    <source>
        <dbReference type="Proteomes" id="UP001164803"/>
    </source>
</evidence>
<keyword evidence="3" id="KW-1185">Reference proteome</keyword>
<organism evidence="2 3">
    <name type="scientific">Alicyclobacillus dauci</name>
    <dbReference type="NCBI Taxonomy" id="1475485"/>
    <lineage>
        <taxon>Bacteria</taxon>
        <taxon>Bacillati</taxon>
        <taxon>Bacillota</taxon>
        <taxon>Bacilli</taxon>
        <taxon>Bacillales</taxon>
        <taxon>Alicyclobacillaceae</taxon>
        <taxon>Alicyclobacillus</taxon>
    </lineage>
</organism>
<proteinExistence type="predicted"/>
<protein>
    <submittedName>
        <fullName evidence="2">Uncharacterized protein</fullName>
    </submittedName>
</protein>
<accession>A0ABY6YZB4</accession>
<dbReference type="EMBL" id="CP104064">
    <property type="protein sequence ID" value="WAH35797.1"/>
    <property type="molecule type" value="Genomic_DNA"/>
</dbReference>
<evidence type="ECO:0000256" key="1">
    <source>
        <dbReference type="SAM" id="Coils"/>
    </source>
</evidence>